<feature type="transmembrane region" description="Helical" evidence="7">
    <location>
        <begin position="18"/>
        <end position="39"/>
    </location>
</feature>
<keyword evidence="2 7" id="KW-0812">Transmembrane</keyword>
<feature type="transmembrane region" description="Helical" evidence="7">
    <location>
        <begin position="210"/>
        <end position="230"/>
    </location>
</feature>
<dbReference type="InterPro" id="IPR049326">
    <property type="entry name" value="Rhodopsin_dom_fungi"/>
</dbReference>
<evidence type="ECO:0000256" key="6">
    <source>
        <dbReference type="SAM" id="MobiDB-lite"/>
    </source>
</evidence>
<accession>A0A6A5WZU4</accession>
<evidence type="ECO:0000256" key="4">
    <source>
        <dbReference type="ARBA" id="ARBA00023136"/>
    </source>
</evidence>
<dbReference type="Pfam" id="PF20684">
    <property type="entry name" value="Fung_rhodopsin"/>
    <property type="match status" value="1"/>
</dbReference>
<organism evidence="9 10">
    <name type="scientific">Amniculicola lignicola CBS 123094</name>
    <dbReference type="NCBI Taxonomy" id="1392246"/>
    <lineage>
        <taxon>Eukaryota</taxon>
        <taxon>Fungi</taxon>
        <taxon>Dikarya</taxon>
        <taxon>Ascomycota</taxon>
        <taxon>Pezizomycotina</taxon>
        <taxon>Dothideomycetes</taxon>
        <taxon>Pleosporomycetidae</taxon>
        <taxon>Pleosporales</taxon>
        <taxon>Amniculicolaceae</taxon>
        <taxon>Amniculicola</taxon>
    </lineage>
</organism>
<dbReference type="EMBL" id="ML977559">
    <property type="protein sequence ID" value="KAF2006698.1"/>
    <property type="molecule type" value="Genomic_DNA"/>
</dbReference>
<feature type="transmembrane region" description="Helical" evidence="7">
    <location>
        <begin position="125"/>
        <end position="147"/>
    </location>
</feature>
<proteinExistence type="inferred from homology"/>
<evidence type="ECO:0000256" key="1">
    <source>
        <dbReference type="ARBA" id="ARBA00004141"/>
    </source>
</evidence>
<feature type="domain" description="Rhodopsin" evidence="8">
    <location>
        <begin position="35"/>
        <end position="272"/>
    </location>
</feature>
<feature type="transmembrane region" description="Helical" evidence="7">
    <location>
        <begin position="51"/>
        <end position="76"/>
    </location>
</feature>
<dbReference type="AlphaFoldDB" id="A0A6A5WZU4"/>
<keyword evidence="10" id="KW-1185">Reference proteome</keyword>
<evidence type="ECO:0000313" key="9">
    <source>
        <dbReference type="EMBL" id="KAF2006698.1"/>
    </source>
</evidence>
<comment type="similarity">
    <text evidence="5">Belongs to the SAT4 family.</text>
</comment>
<keyword evidence="3 7" id="KW-1133">Transmembrane helix</keyword>
<dbReference type="InterPro" id="IPR052337">
    <property type="entry name" value="SAT4-like"/>
</dbReference>
<feature type="region of interest" description="Disordered" evidence="6">
    <location>
        <begin position="297"/>
        <end position="354"/>
    </location>
</feature>
<feature type="transmembrane region" description="Helical" evidence="7">
    <location>
        <begin position="178"/>
        <end position="198"/>
    </location>
</feature>
<name>A0A6A5WZU4_9PLEO</name>
<dbReference type="PANTHER" id="PTHR33048">
    <property type="entry name" value="PTH11-LIKE INTEGRAL MEMBRANE PROTEIN (AFU_ORTHOLOGUE AFUA_5G11245)"/>
    <property type="match status" value="1"/>
</dbReference>
<evidence type="ECO:0000256" key="2">
    <source>
        <dbReference type="ARBA" id="ARBA00022692"/>
    </source>
</evidence>
<feature type="transmembrane region" description="Helical" evidence="7">
    <location>
        <begin position="96"/>
        <end position="118"/>
    </location>
</feature>
<comment type="subcellular location">
    <subcellularLocation>
        <location evidence="1">Membrane</location>
        <topology evidence="1">Multi-pass membrane protein</topology>
    </subcellularLocation>
</comment>
<evidence type="ECO:0000256" key="3">
    <source>
        <dbReference type="ARBA" id="ARBA00022989"/>
    </source>
</evidence>
<gene>
    <name evidence="9" type="ORF">P154DRAFT_222962</name>
</gene>
<sequence length="354" mass="39105">MAFTPVTQDVGSDMSPLYLGPVVSLAILALGLCIARVYTRVTRVKVLYIDDWLIIVGTFLSTVNVLLGCTAVGYGWGHTITTFTPEKRTIVLKLQFAVQTTWIFTLALVRCSVGCSLLRFGQEKWWRAVLYGLIGLQCCMSASWVIIQFGQCKPISYNWEMVADIQCWNLNAIIDWGWASSAIYVTMDLILALFPTKFIRSLTRSPSEKILISCLMALGLLATIICGLKMTTFGSFGKGDPMQGTIRPSMYAKIEEQIGIIASCLPALKGPVESLLKKYGILNEHMLTRPSFVDTVPMGSLPKEHDQRSSGEISAPHLDKDDIRIDSVSVKPGSASSEPHLEKTTSRKEGWHMA</sequence>
<dbReference type="Proteomes" id="UP000799779">
    <property type="component" value="Unassembled WGS sequence"/>
</dbReference>
<feature type="compositionally biased region" description="Basic and acidic residues" evidence="6">
    <location>
        <begin position="339"/>
        <end position="354"/>
    </location>
</feature>
<evidence type="ECO:0000313" key="10">
    <source>
        <dbReference type="Proteomes" id="UP000799779"/>
    </source>
</evidence>
<dbReference type="GO" id="GO:0016020">
    <property type="term" value="C:membrane"/>
    <property type="evidence" value="ECO:0007669"/>
    <property type="project" value="UniProtKB-SubCell"/>
</dbReference>
<dbReference type="PANTHER" id="PTHR33048:SF129">
    <property type="entry name" value="INTEGRAL MEMBRANE PROTEIN-RELATED"/>
    <property type="match status" value="1"/>
</dbReference>
<evidence type="ECO:0000256" key="7">
    <source>
        <dbReference type="SAM" id="Phobius"/>
    </source>
</evidence>
<evidence type="ECO:0000256" key="5">
    <source>
        <dbReference type="ARBA" id="ARBA00038359"/>
    </source>
</evidence>
<reference evidence="9" key="1">
    <citation type="journal article" date="2020" name="Stud. Mycol.">
        <title>101 Dothideomycetes genomes: a test case for predicting lifestyles and emergence of pathogens.</title>
        <authorList>
            <person name="Haridas S."/>
            <person name="Albert R."/>
            <person name="Binder M."/>
            <person name="Bloem J."/>
            <person name="Labutti K."/>
            <person name="Salamov A."/>
            <person name="Andreopoulos B."/>
            <person name="Baker S."/>
            <person name="Barry K."/>
            <person name="Bills G."/>
            <person name="Bluhm B."/>
            <person name="Cannon C."/>
            <person name="Castanera R."/>
            <person name="Culley D."/>
            <person name="Daum C."/>
            <person name="Ezra D."/>
            <person name="Gonzalez J."/>
            <person name="Henrissat B."/>
            <person name="Kuo A."/>
            <person name="Liang C."/>
            <person name="Lipzen A."/>
            <person name="Lutzoni F."/>
            <person name="Magnuson J."/>
            <person name="Mondo S."/>
            <person name="Nolan M."/>
            <person name="Ohm R."/>
            <person name="Pangilinan J."/>
            <person name="Park H.-J."/>
            <person name="Ramirez L."/>
            <person name="Alfaro M."/>
            <person name="Sun H."/>
            <person name="Tritt A."/>
            <person name="Yoshinaga Y."/>
            <person name="Zwiers L.-H."/>
            <person name="Turgeon B."/>
            <person name="Goodwin S."/>
            <person name="Spatafora J."/>
            <person name="Crous P."/>
            <person name="Grigoriev I."/>
        </authorList>
    </citation>
    <scope>NUCLEOTIDE SEQUENCE</scope>
    <source>
        <strain evidence="9">CBS 123094</strain>
    </source>
</reference>
<protein>
    <recommendedName>
        <fullName evidence="8">Rhodopsin domain-containing protein</fullName>
    </recommendedName>
</protein>
<dbReference type="OrthoDB" id="5278984at2759"/>
<evidence type="ECO:0000259" key="8">
    <source>
        <dbReference type="Pfam" id="PF20684"/>
    </source>
</evidence>
<keyword evidence="4 7" id="KW-0472">Membrane</keyword>